<dbReference type="Gramene" id="AUR62029139-RA">
    <property type="protein sequence ID" value="AUR62029139-RA:cds"/>
    <property type="gene ID" value="AUR62029139"/>
</dbReference>
<dbReference type="Proteomes" id="UP000596660">
    <property type="component" value="Unplaced"/>
</dbReference>
<dbReference type="EnsemblPlants" id="AUR62029139-RA">
    <property type="protein sequence ID" value="AUR62029139-RA:cds"/>
    <property type="gene ID" value="AUR62029139"/>
</dbReference>
<feature type="region of interest" description="Disordered" evidence="1">
    <location>
        <begin position="51"/>
        <end position="76"/>
    </location>
</feature>
<reference evidence="2" key="2">
    <citation type="submission" date="2021-03" db="UniProtKB">
        <authorList>
            <consortium name="EnsemblPlants"/>
        </authorList>
    </citation>
    <scope>IDENTIFICATION</scope>
</reference>
<evidence type="ECO:0000313" key="2">
    <source>
        <dbReference type="EnsemblPlants" id="AUR62029139-RA:cds"/>
    </source>
</evidence>
<accession>A0A803MGN7</accession>
<organism evidence="2 3">
    <name type="scientific">Chenopodium quinoa</name>
    <name type="common">Quinoa</name>
    <dbReference type="NCBI Taxonomy" id="63459"/>
    <lineage>
        <taxon>Eukaryota</taxon>
        <taxon>Viridiplantae</taxon>
        <taxon>Streptophyta</taxon>
        <taxon>Embryophyta</taxon>
        <taxon>Tracheophyta</taxon>
        <taxon>Spermatophyta</taxon>
        <taxon>Magnoliopsida</taxon>
        <taxon>eudicotyledons</taxon>
        <taxon>Gunneridae</taxon>
        <taxon>Pentapetalae</taxon>
        <taxon>Caryophyllales</taxon>
        <taxon>Chenopodiaceae</taxon>
        <taxon>Chenopodioideae</taxon>
        <taxon>Atripliceae</taxon>
        <taxon>Chenopodium</taxon>
    </lineage>
</organism>
<proteinExistence type="predicted"/>
<reference evidence="2" key="1">
    <citation type="journal article" date="2017" name="Nature">
        <title>The genome of Chenopodium quinoa.</title>
        <authorList>
            <person name="Jarvis D.E."/>
            <person name="Ho Y.S."/>
            <person name="Lightfoot D.J."/>
            <person name="Schmoeckel S.M."/>
            <person name="Li B."/>
            <person name="Borm T.J.A."/>
            <person name="Ohyanagi H."/>
            <person name="Mineta K."/>
            <person name="Michell C.T."/>
            <person name="Saber N."/>
            <person name="Kharbatia N.M."/>
            <person name="Rupper R.R."/>
            <person name="Sharp A.R."/>
            <person name="Dally N."/>
            <person name="Boughton B.A."/>
            <person name="Woo Y.H."/>
            <person name="Gao G."/>
            <person name="Schijlen E.G.W.M."/>
            <person name="Guo X."/>
            <person name="Momin A.A."/>
            <person name="Negrao S."/>
            <person name="Al-Babili S."/>
            <person name="Gehring C."/>
            <person name="Roessner U."/>
            <person name="Jung C."/>
            <person name="Murphy K."/>
            <person name="Arold S.T."/>
            <person name="Gojobori T."/>
            <person name="van der Linden C.G."/>
            <person name="van Loo E.N."/>
            <person name="Jellen E.N."/>
            <person name="Maughan P.J."/>
            <person name="Tester M."/>
        </authorList>
    </citation>
    <scope>NUCLEOTIDE SEQUENCE [LARGE SCALE GENOMIC DNA]</scope>
    <source>
        <strain evidence="2">cv. PI 614886</strain>
    </source>
</reference>
<dbReference type="AlphaFoldDB" id="A0A803MGN7"/>
<protein>
    <submittedName>
        <fullName evidence="2">Uncharacterized protein</fullName>
    </submittedName>
</protein>
<sequence>MIILPKTQSNTDLVISLFPSFHLFSYCGLLQLHKTVKEDLKDRSSLKVCNNQKNQKLDSDTMLSSEKENTKMEKMPKEMNAMKLKNEISSDILEPSSFKRIPDMVPSMS</sequence>
<name>A0A803MGN7_CHEQI</name>
<evidence type="ECO:0000313" key="3">
    <source>
        <dbReference type="Proteomes" id="UP000596660"/>
    </source>
</evidence>
<evidence type="ECO:0000256" key="1">
    <source>
        <dbReference type="SAM" id="MobiDB-lite"/>
    </source>
</evidence>
<feature type="compositionally biased region" description="Basic and acidic residues" evidence="1">
    <location>
        <begin position="55"/>
        <end position="76"/>
    </location>
</feature>
<keyword evidence="3" id="KW-1185">Reference proteome</keyword>